<comment type="similarity">
    <text evidence="6">Belongs to the TRAFAC class OBG-HflX-like GTPase superfamily. OBG GTPase family. YchF/OLA1 subfamily.</text>
</comment>
<feature type="domain" description="TGS" evidence="8">
    <location>
        <begin position="284"/>
        <end position="367"/>
    </location>
</feature>
<keyword evidence="5" id="KW-0460">Magnesium</keyword>
<evidence type="ECO:0000256" key="2">
    <source>
        <dbReference type="ARBA" id="ARBA00022723"/>
    </source>
</evidence>
<dbReference type="GO" id="GO:0005737">
    <property type="term" value="C:cytoplasm"/>
    <property type="evidence" value="ECO:0007669"/>
    <property type="project" value="TreeGrafter"/>
</dbReference>
<dbReference type="Gene3D" id="3.40.50.300">
    <property type="entry name" value="P-loop containing nucleotide triphosphate hydrolases"/>
    <property type="match status" value="1"/>
</dbReference>
<dbReference type="InterPro" id="IPR006073">
    <property type="entry name" value="GTP-bd"/>
</dbReference>
<keyword evidence="3 6" id="KW-0547">Nucleotide-binding</keyword>
<dbReference type="Pfam" id="PF06071">
    <property type="entry name" value="YchF-GTPase_C"/>
    <property type="match status" value="1"/>
</dbReference>
<proteinExistence type="inferred from homology"/>
<evidence type="ECO:0000313" key="10">
    <source>
        <dbReference type="Proteomes" id="UP000441455"/>
    </source>
</evidence>
<dbReference type="PROSITE" id="PS51880">
    <property type="entry name" value="TGS"/>
    <property type="match status" value="1"/>
</dbReference>
<sequence>MSSTNLEMGIVGLPNVGKSTLFNAITKAGAEAANYPFCTIEPNVGVVDVPDARLKVLADMFHSKKIVPAGMKFVDIAGLVKGASKGEGLGNKFLSHIRQTDAIAEVVRCFEDGNITHVEGSIDPVRDVEIINTELCLADLESVEKQLVKAQKLIKAGDKKAAARADLLQRISDALGEGIPVRRVEMTDDEKAGLKELDLLTSKPILYVANVAEEEAADWSGNPYVKALEDYAAKENAQVIVISAKVEEEIAELPEDEAKEYLEMEGLSEAGLDRLIKAGFKLLGLQTFLTAGEMESRAWTIVQGSTAPQAAGKIHTDFEKGFIRAEIVSYDDLVKCGSKQAAKEKGLVRLEGKDYIMQDGDVVEFRFNV</sequence>
<dbReference type="InterPro" id="IPR041706">
    <property type="entry name" value="YchF_N"/>
</dbReference>
<dbReference type="Gene3D" id="3.10.20.30">
    <property type="match status" value="1"/>
</dbReference>
<dbReference type="PRINTS" id="PR00326">
    <property type="entry name" value="GTP1OBG"/>
</dbReference>
<accession>A0A6N7VZE1</accession>
<dbReference type="PANTHER" id="PTHR23305">
    <property type="entry name" value="OBG GTPASE FAMILY"/>
    <property type="match status" value="1"/>
</dbReference>
<dbReference type="NCBIfam" id="TIGR00092">
    <property type="entry name" value="redox-regulated ATPase YchF"/>
    <property type="match status" value="1"/>
</dbReference>
<dbReference type="GO" id="GO:0046872">
    <property type="term" value="F:metal ion binding"/>
    <property type="evidence" value="ECO:0007669"/>
    <property type="project" value="UniProtKB-KW"/>
</dbReference>
<dbReference type="InterPro" id="IPR013029">
    <property type="entry name" value="YchF_C"/>
</dbReference>
<keyword evidence="4 6" id="KW-0067">ATP-binding</keyword>
<dbReference type="InterPro" id="IPR023192">
    <property type="entry name" value="TGS-like_dom_sf"/>
</dbReference>
<feature type="domain" description="OBG-type G" evidence="7">
    <location>
        <begin position="6"/>
        <end position="262"/>
    </location>
</feature>
<dbReference type="SUPFAM" id="SSF52540">
    <property type="entry name" value="P-loop containing nucleoside triphosphate hydrolases"/>
    <property type="match status" value="1"/>
</dbReference>
<dbReference type="Gene3D" id="1.10.150.300">
    <property type="entry name" value="TGS-like domain"/>
    <property type="match status" value="1"/>
</dbReference>
<evidence type="ECO:0000256" key="5">
    <source>
        <dbReference type="ARBA" id="ARBA00022842"/>
    </source>
</evidence>
<evidence type="ECO:0000256" key="3">
    <source>
        <dbReference type="ARBA" id="ARBA00022741"/>
    </source>
</evidence>
<dbReference type="PIRSF" id="PIRSF006641">
    <property type="entry name" value="CHP00092"/>
    <property type="match status" value="1"/>
</dbReference>
<dbReference type="FunFam" id="3.10.20.30:FF:000001">
    <property type="entry name" value="Ribosome-binding ATPase YchF"/>
    <property type="match status" value="1"/>
</dbReference>
<dbReference type="InterPro" id="IPR004095">
    <property type="entry name" value="TGS"/>
</dbReference>
<dbReference type="SUPFAM" id="SSF81271">
    <property type="entry name" value="TGS-like"/>
    <property type="match status" value="1"/>
</dbReference>
<dbReference type="InterPro" id="IPR027417">
    <property type="entry name" value="P-loop_NTPase"/>
</dbReference>
<dbReference type="FunFam" id="1.10.150.300:FF:000001">
    <property type="entry name" value="Ribosome-binding ATPase YchF"/>
    <property type="match status" value="1"/>
</dbReference>
<dbReference type="HAMAP" id="MF_00944">
    <property type="entry name" value="YchF_OLA1_ATPase"/>
    <property type="match status" value="1"/>
</dbReference>
<dbReference type="CDD" id="cd01900">
    <property type="entry name" value="YchF"/>
    <property type="match status" value="1"/>
</dbReference>
<dbReference type="GO" id="GO:0043023">
    <property type="term" value="F:ribosomal large subunit binding"/>
    <property type="evidence" value="ECO:0007669"/>
    <property type="project" value="UniProtKB-UniRule"/>
</dbReference>
<evidence type="ECO:0000259" key="7">
    <source>
        <dbReference type="PROSITE" id="PS51710"/>
    </source>
</evidence>
<evidence type="ECO:0000256" key="4">
    <source>
        <dbReference type="ARBA" id="ARBA00022840"/>
    </source>
</evidence>
<feature type="binding site" evidence="6">
    <location>
        <begin position="15"/>
        <end position="20"/>
    </location>
    <ligand>
        <name>ATP</name>
        <dbReference type="ChEBI" id="CHEBI:30616"/>
    </ligand>
</feature>
<gene>
    <name evidence="6 9" type="primary">ychF</name>
    <name evidence="9" type="ORF">FX155_01245</name>
</gene>
<evidence type="ECO:0000256" key="1">
    <source>
        <dbReference type="ARBA" id="ARBA00001946"/>
    </source>
</evidence>
<dbReference type="OrthoDB" id="9807318at2"/>
<dbReference type="InterPro" id="IPR012675">
    <property type="entry name" value="Beta-grasp_dom_sf"/>
</dbReference>
<name>A0A6N7VZE1_ACIFE</name>
<dbReference type="Proteomes" id="UP000441455">
    <property type="component" value="Unassembled WGS sequence"/>
</dbReference>
<dbReference type="InterPro" id="IPR012676">
    <property type="entry name" value="TGS-like"/>
</dbReference>
<dbReference type="InterPro" id="IPR004396">
    <property type="entry name" value="ATPase_YchF/OLA1"/>
</dbReference>
<comment type="function">
    <text evidence="6">ATPase that binds to both the 70S ribosome and the 50S ribosomal subunit in a nucleotide-independent manner.</text>
</comment>
<dbReference type="AlphaFoldDB" id="A0A6N7VZE1"/>
<dbReference type="RefSeq" id="WP_022487939.1">
    <property type="nucleotide sequence ID" value="NZ_CALEXD010000010.1"/>
</dbReference>
<comment type="caution">
    <text evidence="9">The sequence shown here is derived from an EMBL/GenBank/DDBJ whole genome shotgun (WGS) entry which is preliminary data.</text>
</comment>
<evidence type="ECO:0000256" key="6">
    <source>
        <dbReference type="HAMAP-Rule" id="MF_00944"/>
    </source>
</evidence>
<dbReference type="GO" id="GO:0005525">
    <property type="term" value="F:GTP binding"/>
    <property type="evidence" value="ECO:0007669"/>
    <property type="project" value="InterPro"/>
</dbReference>
<dbReference type="CDD" id="cd04867">
    <property type="entry name" value="TGS_YchF_OLA1"/>
    <property type="match status" value="1"/>
</dbReference>
<keyword evidence="2" id="KW-0479">Metal-binding</keyword>
<protein>
    <recommendedName>
        <fullName evidence="6">Ribosome-binding ATPase YchF</fullName>
    </recommendedName>
</protein>
<dbReference type="PROSITE" id="PS51710">
    <property type="entry name" value="G_OBG"/>
    <property type="match status" value="1"/>
</dbReference>
<reference evidence="9 10" key="1">
    <citation type="submission" date="2019-08" db="EMBL/GenBank/DDBJ databases">
        <title>In-depth cultivation of the pig gut microbiome towards novel bacterial diversity and tailored functional studies.</title>
        <authorList>
            <person name="Wylensek D."/>
            <person name="Hitch T.C.A."/>
            <person name="Clavel T."/>
        </authorList>
    </citation>
    <scope>NUCLEOTIDE SEQUENCE [LARGE SCALE GENOMIC DNA]</scope>
    <source>
        <strain evidence="9 10">WCA-389-WT-5B</strain>
    </source>
</reference>
<dbReference type="PANTHER" id="PTHR23305:SF18">
    <property type="entry name" value="OBG-TYPE G DOMAIN-CONTAINING PROTEIN"/>
    <property type="match status" value="1"/>
</dbReference>
<comment type="cofactor">
    <cofactor evidence="1">
        <name>Mg(2+)</name>
        <dbReference type="ChEBI" id="CHEBI:18420"/>
    </cofactor>
</comment>
<dbReference type="InterPro" id="IPR031167">
    <property type="entry name" value="G_OBG"/>
</dbReference>
<evidence type="ECO:0000313" key="9">
    <source>
        <dbReference type="EMBL" id="MSS81248.1"/>
    </source>
</evidence>
<dbReference type="Pfam" id="PF01926">
    <property type="entry name" value="MMR_HSR1"/>
    <property type="match status" value="1"/>
</dbReference>
<dbReference type="GO" id="GO:0005524">
    <property type="term" value="F:ATP binding"/>
    <property type="evidence" value="ECO:0007669"/>
    <property type="project" value="UniProtKB-UniRule"/>
</dbReference>
<evidence type="ECO:0000259" key="8">
    <source>
        <dbReference type="PROSITE" id="PS51880"/>
    </source>
</evidence>
<dbReference type="EMBL" id="VULN01000002">
    <property type="protein sequence ID" value="MSS81248.1"/>
    <property type="molecule type" value="Genomic_DNA"/>
</dbReference>
<dbReference type="GO" id="GO:0016887">
    <property type="term" value="F:ATP hydrolysis activity"/>
    <property type="evidence" value="ECO:0007669"/>
    <property type="project" value="UniProtKB-UniRule"/>
</dbReference>
<organism evidence="9 10">
    <name type="scientific">Acidaminococcus fermentans</name>
    <dbReference type="NCBI Taxonomy" id="905"/>
    <lineage>
        <taxon>Bacteria</taxon>
        <taxon>Bacillati</taxon>
        <taxon>Bacillota</taxon>
        <taxon>Negativicutes</taxon>
        <taxon>Acidaminococcales</taxon>
        <taxon>Acidaminococcaceae</taxon>
        <taxon>Acidaminococcus</taxon>
    </lineage>
</organism>